<comment type="caution">
    <text evidence="2">The sequence shown here is derived from an EMBL/GenBank/DDBJ whole genome shotgun (WGS) entry which is preliminary data.</text>
</comment>
<gene>
    <name evidence="2" type="ORF">CVT63_06295</name>
</gene>
<dbReference type="PANTHER" id="PTHR47396:SF1">
    <property type="entry name" value="ATP-DEPENDENT HELICASE IRC3-RELATED"/>
    <property type="match status" value="1"/>
</dbReference>
<dbReference type="SUPFAM" id="SSF52540">
    <property type="entry name" value="P-loop containing nucleoside triphosphate hydrolases"/>
    <property type="match status" value="1"/>
</dbReference>
<name>A0A2N3G4X6_9ACTN</name>
<dbReference type="GO" id="GO:0005524">
    <property type="term" value="F:ATP binding"/>
    <property type="evidence" value="ECO:0007669"/>
    <property type="project" value="InterPro"/>
</dbReference>
<evidence type="ECO:0000259" key="1">
    <source>
        <dbReference type="Pfam" id="PF04851"/>
    </source>
</evidence>
<evidence type="ECO:0000313" key="2">
    <source>
        <dbReference type="EMBL" id="PKQ27767.1"/>
    </source>
</evidence>
<sequence length="672" mass="75198">MFNRFAKYEDDFRDWRRDGLPGLKVDSYTYIEFLTSPDDDQAPRPGTLWQHQWESFLRVIYAHEILGKAELGADGFLLNIVTGGGKTAVIAAVIAWLRIAHNVQKFVMLCPNLIVRDRLEDDFEGGKVFKDRDLLPVWSNLRQADFVLTTLGSGKEGGWASLFSASVILGNIHQFYLSNKSGQSNLSALMNGPEFALFNDEAHNSPAPEYYATLQRMRENVILRLDTTATPDRADGKAPDSDMIYEYTVTDALAESIIKTPVVYQPDIRTVQLTYTDARTGERRKVEEIDWDEVDRLGLNATQWVTDDEPMRQQMAIALRRLEEQERRAKGRYQPILFVVAVCKADAEKAEQTLNKYFKIKTLLVTEDSDEADRQKARELGKQQKSGKPYRAVVSVLMLREGWDVPEVGTILLLRKFGSKVYGQQVIGRGLRRVRVKGVDPTEPQICAVVDHPKLEHQWLWDIFNAKKRTGVLIDDQFDETEDLPPPPPKQELEKPDLVIDVPPVDPSVMDDGEFDVGDIAPPPKPLENWREALDAIEYDPTVVEITKVGIVGVVGQELGGQGWKTIHSAPDESIPGGVVAQVSDEAVREAVKAGLLDMAEALTVEAGYAATFKDQVYSALLHHVRAKFLSGSSLGLAERADVDFAWKMLRQVQAKVVAIPGLIAGIIEYGN</sequence>
<dbReference type="Proteomes" id="UP000233654">
    <property type="component" value="Unassembled WGS sequence"/>
</dbReference>
<dbReference type="GO" id="GO:0016787">
    <property type="term" value="F:hydrolase activity"/>
    <property type="evidence" value="ECO:0007669"/>
    <property type="project" value="InterPro"/>
</dbReference>
<organism evidence="2 3">
    <name type="scientific">Candidatus Anoxymicrobium japonicum</name>
    <dbReference type="NCBI Taxonomy" id="2013648"/>
    <lineage>
        <taxon>Bacteria</taxon>
        <taxon>Bacillati</taxon>
        <taxon>Actinomycetota</taxon>
        <taxon>Candidatus Geothermincolia</taxon>
        <taxon>Candidatus Geothermincolales</taxon>
        <taxon>Candidatus Anoxymicrobiaceae</taxon>
        <taxon>Candidatus Anoxymicrobium</taxon>
    </lineage>
</organism>
<feature type="domain" description="Helicase/UvrB N-terminal" evidence="1">
    <location>
        <begin position="63"/>
        <end position="233"/>
    </location>
</feature>
<proteinExistence type="predicted"/>
<dbReference type="PANTHER" id="PTHR47396">
    <property type="entry name" value="TYPE I RESTRICTION ENZYME ECOKI R PROTEIN"/>
    <property type="match status" value="1"/>
</dbReference>
<dbReference type="Pfam" id="PF04851">
    <property type="entry name" value="ResIII"/>
    <property type="match status" value="1"/>
</dbReference>
<dbReference type="GO" id="GO:0003677">
    <property type="term" value="F:DNA binding"/>
    <property type="evidence" value="ECO:0007669"/>
    <property type="project" value="InterPro"/>
</dbReference>
<protein>
    <recommendedName>
        <fullName evidence="1">Helicase/UvrB N-terminal domain-containing protein</fullName>
    </recommendedName>
</protein>
<dbReference type="InterPro" id="IPR027417">
    <property type="entry name" value="P-loop_NTPase"/>
</dbReference>
<dbReference type="Gene3D" id="3.40.50.300">
    <property type="entry name" value="P-loop containing nucleotide triphosphate hydrolases"/>
    <property type="match status" value="2"/>
</dbReference>
<accession>A0A2N3G4X6</accession>
<dbReference type="EMBL" id="PHEX01000056">
    <property type="protein sequence ID" value="PKQ27767.1"/>
    <property type="molecule type" value="Genomic_DNA"/>
</dbReference>
<dbReference type="InterPro" id="IPR050742">
    <property type="entry name" value="Helicase_Restrict-Modif_Enz"/>
</dbReference>
<dbReference type="GO" id="GO:0005829">
    <property type="term" value="C:cytosol"/>
    <property type="evidence" value="ECO:0007669"/>
    <property type="project" value="TreeGrafter"/>
</dbReference>
<reference evidence="2 3" key="1">
    <citation type="journal article" date="2017" name="ISME J.">
        <title>Potential for microbial H2 and metal transformations associated with novel bacteria and archaea in deep terrestrial subsurface sediments.</title>
        <authorList>
            <person name="Hernsdorf A.W."/>
            <person name="Amano Y."/>
            <person name="Miyakawa K."/>
            <person name="Ise K."/>
            <person name="Suzuki Y."/>
            <person name="Anantharaman K."/>
            <person name="Probst A."/>
            <person name="Burstein D."/>
            <person name="Thomas B.C."/>
            <person name="Banfield J.F."/>
        </authorList>
    </citation>
    <scope>NUCLEOTIDE SEQUENCE [LARGE SCALE GENOMIC DNA]</scope>
    <source>
        <strain evidence="2">HGW-Actinobacteria-3</strain>
    </source>
</reference>
<evidence type="ECO:0000313" key="3">
    <source>
        <dbReference type="Proteomes" id="UP000233654"/>
    </source>
</evidence>
<dbReference type="InterPro" id="IPR006935">
    <property type="entry name" value="Helicase/UvrB_N"/>
</dbReference>
<dbReference type="AlphaFoldDB" id="A0A2N3G4X6"/>